<dbReference type="RefSeq" id="WP_080521805.1">
    <property type="nucleotide sequence ID" value="NZ_LPUF01000001.1"/>
</dbReference>
<accession>A0A1V8M734</accession>
<evidence type="ECO:0000256" key="8">
    <source>
        <dbReference type="ARBA" id="ARBA00022679"/>
    </source>
</evidence>
<evidence type="ECO:0000256" key="2">
    <source>
        <dbReference type="ARBA" id="ARBA00007868"/>
    </source>
</evidence>
<evidence type="ECO:0000256" key="4">
    <source>
        <dbReference type="ARBA" id="ARBA00020902"/>
    </source>
</evidence>
<reference evidence="12 13" key="1">
    <citation type="submission" date="2015-12" db="EMBL/GenBank/DDBJ databases">
        <authorList>
            <person name="Shamseldin A."/>
            <person name="Moawad H."/>
            <person name="Abd El-Rahim W.M."/>
            <person name="Sadowsky M.J."/>
        </authorList>
    </citation>
    <scope>NUCLEOTIDE SEQUENCE [LARGE SCALE GENOMIC DNA]</scope>
    <source>
        <strain evidence="12 13">WF1</strain>
    </source>
</reference>
<dbReference type="GO" id="GO:0016020">
    <property type="term" value="C:membrane"/>
    <property type="evidence" value="ECO:0007669"/>
    <property type="project" value="GOC"/>
</dbReference>
<name>A0A1V8M734_9GAMM</name>
<dbReference type="EMBL" id="LPUF01000001">
    <property type="protein sequence ID" value="OQK17193.1"/>
    <property type="molecule type" value="Genomic_DNA"/>
</dbReference>
<keyword evidence="13" id="KW-1185">Reference proteome</keyword>
<dbReference type="GO" id="GO:0005543">
    <property type="term" value="F:phospholipid binding"/>
    <property type="evidence" value="ECO:0007669"/>
    <property type="project" value="TreeGrafter"/>
</dbReference>
<evidence type="ECO:0000256" key="11">
    <source>
        <dbReference type="HAMAP-Rule" id="MF_00392"/>
    </source>
</evidence>
<evidence type="ECO:0000256" key="10">
    <source>
        <dbReference type="ARBA" id="ARBA00048975"/>
    </source>
</evidence>
<gene>
    <name evidence="11" type="primary">lpxB</name>
    <name evidence="12" type="ORF">AU255_04685</name>
</gene>
<dbReference type="PANTHER" id="PTHR30372">
    <property type="entry name" value="LIPID-A-DISACCHARIDE SYNTHASE"/>
    <property type="match status" value="1"/>
</dbReference>
<dbReference type="UniPathway" id="UPA00973"/>
<comment type="caution">
    <text evidence="12">The sequence shown here is derived from an EMBL/GenBank/DDBJ whole genome shotgun (WGS) entry which is preliminary data.</text>
</comment>
<protein>
    <recommendedName>
        <fullName evidence="4 11">Lipid-A-disaccharide synthase</fullName>
        <ecNumber evidence="3 11">2.4.1.182</ecNumber>
    </recommendedName>
</protein>
<dbReference type="EC" id="2.4.1.182" evidence="3 11"/>
<evidence type="ECO:0000313" key="12">
    <source>
        <dbReference type="EMBL" id="OQK17193.1"/>
    </source>
</evidence>
<comment type="similarity">
    <text evidence="2 11">Belongs to the LpxB family.</text>
</comment>
<dbReference type="HAMAP" id="MF_00392">
    <property type="entry name" value="LpxB"/>
    <property type="match status" value="1"/>
</dbReference>
<keyword evidence="5 11" id="KW-0444">Lipid biosynthesis</keyword>
<dbReference type="Proteomes" id="UP000191980">
    <property type="component" value="Unassembled WGS sequence"/>
</dbReference>
<proteinExistence type="inferred from homology"/>
<dbReference type="SUPFAM" id="SSF53756">
    <property type="entry name" value="UDP-Glycosyltransferase/glycogen phosphorylase"/>
    <property type="match status" value="1"/>
</dbReference>
<evidence type="ECO:0000256" key="7">
    <source>
        <dbReference type="ARBA" id="ARBA00022676"/>
    </source>
</evidence>
<keyword evidence="6 11" id="KW-0441">Lipid A biosynthesis</keyword>
<evidence type="ECO:0000313" key="13">
    <source>
        <dbReference type="Proteomes" id="UP000191980"/>
    </source>
</evidence>
<dbReference type="AlphaFoldDB" id="A0A1V8M734"/>
<comment type="function">
    <text evidence="1 11">Condensation of UDP-2,3-diacylglucosamine and 2,3-diacylglucosamine-1-phosphate to form lipid A disaccharide, a precursor of lipid A, a phosphorylated glycolipid that anchors the lipopolysaccharide to the outer membrane of the cell.</text>
</comment>
<keyword evidence="9 11" id="KW-0443">Lipid metabolism</keyword>
<evidence type="ECO:0000256" key="5">
    <source>
        <dbReference type="ARBA" id="ARBA00022516"/>
    </source>
</evidence>
<dbReference type="PANTHER" id="PTHR30372:SF4">
    <property type="entry name" value="LIPID-A-DISACCHARIDE SYNTHASE, MITOCHONDRIAL-RELATED"/>
    <property type="match status" value="1"/>
</dbReference>
<evidence type="ECO:0000256" key="9">
    <source>
        <dbReference type="ARBA" id="ARBA00023098"/>
    </source>
</evidence>
<dbReference type="OrthoDB" id="9801642at2"/>
<keyword evidence="7 11" id="KW-0328">Glycosyltransferase</keyword>
<comment type="pathway">
    <text evidence="11">Bacterial outer membrane biogenesis; LPS lipid A biosynthesis.</text>
</comment>
<dbReference type="InterPro" id="IPR003835">
    <property type="entry name" value="Glyco_trans_19"/>
</dbReference>
<evidence type="ECO:0000256" key="1">
    <source>
        <dbReference type="ARBA" id="ARBA00002056"/>
    </source>
</evidence>
<dbReference type="NCBIfam" id="TIGR00215">
    <property type="entry name" value="lpxB"/>
    <property type="match status" value="1"/>
</dbReference>
<dbReference type="STRING" id="1420851.AU255_04685"/>
<evidence type="ECO:0000256" key="6">
    <source>
        <dbReference type="ARBA" id="ARBA00022556"/>
    </source>
</evidence>
<keyword evidence="8 11" id="KW-0808">Transferase</keyword>
<organism evidence="12 13">
    <name type="scientific">Methyloprofundus sedimenti</name>
    <dbReference type="NCBI Taxonomy" id="1420851"/>
    <lineage>
        <taxon>Bacteria</taxon>
        <taxon>Pseudomonadati</taxon>
        <taxon>Pseudomonadota</taxon>
        <taxon>Gammaproteobacteria</taxon>
        <taxon>Methylococcales</taxon>
        <taxon>Methylococcaceae</taxon>
        <taxon>Methyloprofundus</taxon>
    </lineage>
</organism>
<dbReference type="GO" id="GO:0008915">
    <property type="term" value="F:lipid-A-disaccharide synthase activity"/>
    <property type="evidence" value="ECO:0007669"/>
    <property type="project" value="UniProtKB-UniRule"/>
</dbReference>
<sequence>MSHMSKKVMLVSGESSGDQHGANLFLELKKRCPEIQGMGMGGKKMAEAGIELHYDSSNIGVIGVIEVILRYGEIKRALNTMQTLLLEQRPDLLICIDYKEFNFKLAGFAKKHGIKVLFYVSPQIWAWRPGRVVKYGKVIDMMAVIFPFEVPFYEKENVPVRYVGHPSVDTAHAKHSREEDFKAFKLAIDQPVVGILPGSRTDEINRMLPIMLQAAELIQKAIPGVQFVLPQADSVTDELLQSSFQHSQIQVKAIKSQFHDTVQCCDAVMTVSGTATLEIALLKVPMLVAYKLSTITYLLARILVDTEFIGLPNIIAGKSVVKEFIQHEATPENLAQEIIHILEDQQYAQIIRDGLQMVKLKVGEGGGSENMAELALEMLQDT</sequence>
<dbReference type="GO" id="GO:0009245">
    <property type="term" value="P:lipid A biosynthetic process"/>
    <property type="evidence" value="ECO:0007669"/>
    <property type="project" value="UniProtKB-UniRule"/>
</dbReference>
<evidence type="ECO:0000256" key="3">
    <source>
        <dbReference type="ARBA" id="ARBA00012687"/>
    </source>
</evidence>
<comment type="catalytic activity">
    <reaction evidence="10 11">
        <text>a lipid X + a UDP-2-N,3-O-bis[(3R)-3-hydroxyacyl]-alpha-D-glucosamine = a lipid A disaccharide + UDP + H(+)</text>
        <dbReference type="Rhea" id="RHEA:67828"/>
        <dbReference type="ChEBI" id="CHEBI:15378"/>
        <dbReference type="ChEBI" id="CHEBI:58223"/>
        <dbReference type="ChEBI" id="CHEBI:137748"/>
        <dbReference type="ChEBI" id="CHEBI:176338"/>
        <dbReference type="ChEBI" id="CHEBI:176343"/>
        <dbReference type="EC" id="2.4.1.182"/>
    </reaction>
</comment>
<dbReference type="Pfam" id="PF02684">
    <property type="entry name" value="LpxB"/>
    <property type="match status" value="1"/>
</dbReference>